<dbReference type="EMBL" id="CP059472">
    <property type="protein sequence ID" value="QMS97728.1"/>
    <property type="molecule type" value="Genomic_DNA"/>
</dbReference>
<feature type="domain" description="SbsA Ig-like" evidence="4">
    <location>
        <begin position="29"/>
        <end position="133"/>
    </location>
</feature>
<reference evidence="6" key="1">
    <citation type="submission" date="2020-07" db="EMBL/GenBank/DDBJ databases">
        <title>Chryseobacterium sp. CX-624.</title>
        <authorList>
            <person name="Yang C."/>
        </authorList>
    </citation>
    <scope>NUCLEOTIDE SEQUENCE</scope>
    <source>
        <strain evidence="6">CX-624</strain>
    </source>
</reference>
<dbReference type="RefSeq" id="WP_181887035.1">
    <property type="nucleotide sequence ID" value="NZ_CP059472.1"/>
</dbReference>
<name>A0A7D7QRH4_9FLAO</name>
<reference evidence="5" key="4">
    <citation type="submission" date="2020-07" db="EMBL/GenBank/DDBJ databases">
        <authorList>
            <person name="Yang C."/>
        </authorList>
    </citation>
    <scope>NUCLEOTIDE SEQUENCE</scope>
    <source>
        <strain evidence="5">Cx-624</strain>
    </source>
</reference>
<gene>
    <name evidence="6" type="ORF">H1R16_08345</name>
    <name evidence="5" type="ORF">H2507_07095</name>
</gene>
<feature type="compositionally biased region" description="Polar residues" evidence="2">
    <location>
        <begin position="546"/>
        <end position="556"/>
    </location>
</feature>
<dbReference type="EMBL" id="JACEUX010000002">
    <property type="protein sequence ID" value="MBA5246930.1"/>
    <property type="molecule type" value="Genomic_DNA"/>
</dbReference>
<evidence type="ECO:0000259" key="4">
    <source>
        <dbReference type="Pfam" id="PF13205"/>
    </source>
</evidence>
<dbReference type="Pfam" id="PF13205">
    <property type="entry name" value="Big_5"/>
    <property type="match status" value="1"/>
</dbReference>
<evidence type="ECO:0000313" key="8">
    <source>
        <dbReference type="Proteomes" id="UP000539710"/>
    </source>
</evidence>
<dbReference type="KEGG" id="cbau:H1R16_08345"/>
<evidence type="ECO:0000256" key="2">
    <source>
        <dbReference type="SAM" id="MobiDB-lite"/>
    </source>
</evidence>
<dbReference type="PROSITE" id="PS51257">
    <property type="entry name" value="PROKAR_LIPOPROTEIN"/>
    <property type="match status" value="1"/>
</dbReference>
<dbReference type="Proteomes" id="UP000515349">
    <property type="component" value="Chromosome"/>
</dbReference>
<dbReference type="AlphaFoldDB" id="A0A7D7QRH4"/>
<accession>A0A7D7QRH4</accession>
<reference evidence="8" key="3">
    <citation type="submission" date="2020-07" db="EMBL/GenBank/DDBJ databases">
        <title>Flavobacterium sp. xlx-214.</title>
        <authorList>
            <person name="Yang C."/>
        </authorList>
    </citation>
    <scope>NUCLEOTIDE SEQUENCE [LARGE SCALE GENOMIC DNA]</scope>
    <source>
        <strain evidence="8">CX-624</strain>
    </source>
</reference>
<evidence type="ECO:0000313" key="6">
    <source>
        <dbReference type="EMBL" id="QMS97728.1"/>
    </source>
</evidence>
<keyword evidence="8" id="KW-1185">Reference proteome</keyword>
<sequence length="582" mass="66460">MLKPFFLILTVLLLFSCARVGSPVGGERDTIAPRVMGSNIDTPRVNVPRDLKELRISFDEYITLKDASKNLIISPPLKKIKRILPSSLATKEIVIQWEDTLQANTTYSFNFGSSIQDHNEGNMLPYYNYAFSTGEKIDDLYISGEVTEALQIKATPAKISRVVGLYQAKDSMDYRQKPYYITRVDEDGYYELNYLSPGTYRILAFEDENSNSVYDPGKEKVGFLKEPVVVENSVSGLPISLFPSKKSFRYQEMKEMPGGVLMLFEGNPQSVEVRSVSEKLRDFRVTHRPKSDSVKIWFDAVRQNIGTDVSENLRLSYDAQGKQDTVSLFYKRDATNEMTISNTEGALLPPRTDFRVTSNYIVDRIQPEKWTLTIDSLTAVPFTARISETNPYQILVNAGFVEGNKYQLTIPSKTVSSFYEATAKPYRFDFEADKVQNYGSFTARLTNKPDSRYWIQLLDSSEKVQYTTFTDAAEVKFNIVKPGEYFVRILVDNNGNGHWDEADFLNQQFAEDAYIFYKKVNIRPLWELVEDWDLKDTRKLDPIKPESTTPQATPANTEEPVRTPDIRGNVPSTRPARTLERN</sequence>
<protein>
    <submittedName>
        <fullName evidence="6">Ig-like domain-containing protein</fullName>
    </submittedName>
</protein>
<feature type="chain" id="PRO_5044656322" evidence="3">
    <location>
        <begin position="22"/>
        <end position="582"/>
    </location>
</feature>
<evidence type="ECO:0000313" key="7">
    <source>
        <dbReference type="Proteomes" id="UP000515349"/>
    </source>
</evidence>
<evidence type="ECO:0000313" key="5">
    <source>
        <dbReference type="EMBL" id="MBA5246930.1"/>
    </source>
</evidence>
<organism evidence="6 7">
    <name type="scientific">Marnyiella aurantia</name>
    <dbReference type="NCBI Taxonomy" id="2758037"/>
    <lineage>
        <taxon>Bacteria</taxon>
        <taxon>Pseudomonadati</taxon>
        <taxon>Bacteroidota</taxon>
        <taxon>Flavobacteriia</taxon>
        <taxon>Flavobacteriales</taxon>
        <taxon>Weeksellaceae</taxon>
        <taxon>Marnyiella</taxon>
    </lineage>
</organism>
<reference evidence="7" key="2">
    <citation type="submission" date="2020-07" db="EMBL/GenBank/DDBJ databases">
        <title>Chryseobacterium sp.cx-624.</title>
        <authorList>
            <person name="Yang C."/>
        </authorList>
    </citation>
    <scope>NUCLEOTIDE SEQUENCE [LARGE SCALE GENOMIC DNA]</scope>
    <source>
        <strain evidence="7">cx-624</strain>
    </source>
</reference>
<dbReference type="InterPro" id="IPR032812">
    <property type="entry name" value="SbsA_Ig"/>
</dbReference>
<keyword evidence="1 3" id="KW-0732">Signal</keyword>
<feature type="region of interest" description="Disordered" evidence="2">
    <location>
        <begin position="540"/>
        <end position="582"/>
    </location>
</feature>
<evidence type="ECO:0000256" key="1">
    <source>
        <dbReference type="ARBA" id="ARBA00022729"/>
    </source>
</evidence>
<evidence type="ECO:0000256" key="3">
    <source>
        <dbReference type="SAM" id="SignalP"/>
    </source>
</evidence>
<dbReference type="Proteomes" id="UP000539710">
    <property type="component" value="Unassembled WGS sequence"/>
</dbReference>
<feature type="signal peptide" evidence="3">
    <location>
        <begin position="1"/>
        <end position="21"/>
    </location>
</feature>
<proteinExistence type="predicted"/>